<gene>
    <name evidence="2" type="ORF">J4709_50625</name>
</gene>
<keyword evidence="1" id="KW-0732">Signal</keyword>
<evidence type="ECO:0000313" key="2">
    <source>
        <dbReference type="EMBL" id="MBO2465842.1"/>
    </source>
</evidence>
<evidence type="ECO:0000313" key="3">
    <source>
        <dbReference type="Proteomes" id="UP000680206"/>
    </source>
</evidence>
<sequence>MRKRTLFAAAALALATVSTAPGVASAASPASGDPGPVAQGRLILGSMSGPMKSLVYQSCATPAKILTTGTYTSYDNEPLTGCEAVLVNTKGTEYVLCNGRGTVPADFQTRPTVVIREGKPVLCP</sequence>
<evidence type="ECO:0008006" key="4">
    <source>
        <dbReference type="Google" id="ProtNLM"/>
    </source>
</evidence>
<dbReference type="RefSeq" id="WP_208252697.1">
    <property type="nucleotide sequence ID" value="NZ_JAGEPF010000053.1"/>
</dbReference>
<accession>A0ABS3SA20</accession>
<dbReference type="EMBL" id="JAGEPF010000053">
    <property type="protein sequence ID" value="MBO2465842.1"/>
    <property type="molecule type" value="Genomic_DNA"/>
</dbReference>
<evidence type="ECO:0000256" key="1">
    <source>
        <dbReference type="SAM" id="SignalP"/>
    </source>
</evidence>
<keyword evidence="3" id="KW-1185">Reference proteome</keyword>
<feature type="chain" id="PRO_5045913482" description="Secreted protein" evidence="1">
    <location>
        <begin position="27"/>
        <end position="124"/>
    </location>
</feature>
<name>A0ABS3SA20_9ACTN</name>
<reference evidence="2 3" key="1">
    <citation type="submission" date="2021-03" db="EMBL/GenBank/DDBJ databases">
        <title>Actinomadura violae sp. nov., isolated from lichen in Thailand.</title>
        <authorList>
            <person name="Kanchanasin P."/>
            <person name="Saeng-In P."/>
            <person name="Phongsopitanun W."/>
            <person name="Yuki M."/>
            <person name="Kudo T."/>
            <person name="Ohkuma M."/>
            <person name="Tanasupawat S."/>
        </authorList>
    </citation>
    <scope>NUCLEOTIDE SEQUENCE [LARGE SCALE GENOMIC DNA]</scope>
    <source>
        <strain evidence="2 3">LCR2-06</strain>
    </source>
</reference>
<comment type="caution">
    <text evidence="2">The sequence shown here is derived from an EMBL/GenBank/DDBJ whole genome shotgun (WGS) entry which is preliminary data.</text>
</comment>
<protein>
    <recommendedName>
        <fullName evidence="4">Secreted protein</fullName>
    </recommendedName>
</protein>
<feature type="signal peptide" evidence="1">
    <location>
        <begin position="1"/>
        <end position="26"/>
    </location>
</feature>
<organism evidence="2 3">
    <name type="scientific">Actinomadura violacea</name>
    <dbReference type="NCBI Taxonomy" id="2819934"/>
    <lineage>
        <taxon>Bacteria</taxon>
        <taxon>Bacillati</taxon>
        <taxon>Actinomycetota</taxon>
        <taxon>Actinomycetes</taxon>
        <taxon>Streptosporangiales</taxon>
        <taxon>Thermomonosporaceae</taxon>
        <taxon>Actinomadura</taxon>
    </lineage>
</organism>
<dbReference type="Proteomes" id="UP000680206">
    <property type="component" value="Unassembled WGS sequence"/>
</dbReference>
<proteinExistence type="predicted"/>